<feature type="transmembrane region" description="Helical" evidence="1">
    <location>
        <begin position="6"/>
        <end position="25"/>
    </location>
</feature>
<reference evidence="3" key="1">
    <citation type="submission" date="2017-09" db="EMBL/GenBank/DDBJ databases">
        <title>Metaegenomics of thermophilic ammonia-oxidizing enrichment culture.</title>
        <authorList>
            <person name="Kato S."/>
            <person name="Suzuki K."/>
        </authorList>
    </citation>
    <scope>NUCLEOTIDE SEQUENCE [LARGE SCALE GENOMIC DNA]</scope>
</reference>
<feature type="transmembrane region" description="Helical" evidence="1">
    <location>
        <begin position="141"/>
        <end position="164"/>
    </location>
</feature>
<gene>
    <name evidence="2" type="primary">ydfK</name>
    <name evidence="2" type="ORF">HRbin22_00675</name>
</gene>
<keyword evidence="1" id="KW-1133">Transmembrane helix</keyword>
<keyword evidence="1" id="KW-0472">Membrane</keyword>
<proteinExistence type="predicted"/>
<organism evidence="2 3">
    <name type="scientific">Candidatus Thermoflexus japonica</name>
    <dbReference type="NCBI Taxonomy" id="2035417"/>
    <lineage>
        <taxon>Bacteria</taxon>
        <taxon>Bacillati</taxon>
        <taxon>Chloroflexota</taxon>
        <taxon>Thermoflexia</taxon>
        <taxon>Thermoflexales</taxon>
        <taxon>Thermoflexaceae</taxon>
        <taxon>Thermoflexus</taxon>
    </lineage>
</organism>
<feature type="transmembrane region" description="Helical" evidence="1">
    <location>
        <begin position="217"/>
        <end position="239"/>
    </location>
</feature>
<feature type="transmembrane region" description="Helical" evidence="1">
    <location>
        <begin position="32"/>
        <end position="50"/>
    </location>
</feature>
<sequence>MVGTLINVATVVVGSGAGMLVGSRLPERVRQTVLHGLGLMTMVIGMSMALQTQNPLRMLAALLLGGVIGEGLGLEERLQDLGRWLETRISGNSREGSAFVKGFVTASLVFCVGPMTILGSIQDGLTGNYTLLAIKATLDGFASLAFSASLGIGVMFAALTVLIYQGSLTLGAGLVKALLTEAMITEMTAVGGAMILGIGLLLLDIKRVRVASFLPGLLIAPLLVALTPTIHTFLIQLGIPLTP</sequence>
<evidence type="ECO:0000313" key="3">
    <source>
        <dbReference type="Proteomes" id="UP000236642"/>
    </source>
</evidence>
<dbReference type="Pfam" id="PF04474">
    <property type="entry name" value="DUF554"/>
    <property type="match status" value="1"/>
</dbReference>
<keyword evidence="1" id="KW-0812">Transmembrane</keyword>
<dbReference type="PANTHER" id="PTHR36111:SF2">
    <property type="entry name" value="INNER MEMBRANE PROTEIN"/>
    <property type="match status" value="1"/>
</dbReference>
<protein>
    <submittedName>
        <fullName evidence="2">Putative membrane protein YdfK</fullName>
    </submittedName>
</protein>
<name>A0A2H5Y4R3_9CHLR</name>
<evidence type="ECO:0000256" key="1">
    <source>
        <dbReference type="SAM" id="Phobius"/>
    </source>
</evidence>
<comment type="caution">
    <text evidence="2">The sequence shown here is derived from an EMBL/GenBank/DDBJ whole genome shotgun (WGS) entry which is preliminary data.</text>
</comment>
<dbReference type="PANTHER" id="PTHR36111">
    <property type="entry name" value="INNER MEMBRANE PROTEIN-RELATED"/>
    <property type="match status" value="1"/>
</dbReference>
<feature type="transmembrane region" description="Helical" evidence="1">
    <location>
        <begin position="184"/>
        <end position="205"/>
    </location>
</feature>
<dbReference type="Proteomes" id="UP000236642">
    <property type="component" value="Unassembled WGS sequence"/>
</dbReference>
<evidence type="ECO:0000313" key="2">
    <source>
        <dbReference type="EMBL" id="GBD08435.1"/>
    </source>
</evidence>
<dbReference type="InterPro" id="IPR007563">
    <property type="entry name" value="DUF554"/>
</dbReference>
<accession>A0A2H5Y4R3</accession>
<dbReference type="AlphaFoldDB" id="A0A2H5Y4R3"/>
<dbReference type="EMBL" id="BEHY01000009">
    <property type="protein sequence ID" value="GBD08435.1"/>
    <property type="molecule type" value="Genomic_DNA"/>
</dbReference>